<dbReference type="Gene3D" id="1.20.1290.10">
    <property type="entry name" value="AhpD-like"/>
    <property type="match status" value="1"/>
</dbReference>
<dbReference type="OrthoDB" id="9808310at2"/>
<dbReference type="PANTHER" id="PTHR35446">
    <property type="entry name" value="SI:CH211-175M2.5"/>
    <property type="match status" value="1"/>
</dbReference>
<sequence>MKAINVPAKEQVSEQSQQLFEAISKKMGKVPNLYATIGYSANALKGILEFEEAFSHSAFTAKEREGINLVVSQVNSCDYCLAAHTMLAGLKGFKADEVIAMRKGFSSDAKFETALQLAKSIAENKGAANADVKDAFFAAGYTEAALIDLIGIITVRTFTNYVYAQTEIPVDFPAAPALN</sequence>
<dbReference type="PATRIC" id="fig|1202724.3.peg.1825"/>
<dbReference type="RefSeq" id="WP_054407612.1">
    <property type="nucleotide sequence ID" value="NZ_FOYA01000007.1"/>
</dbReference>
<comment type="caution">
    <text evidence="2">The sequence shown here is derived from an EMBL/GenBank/DDBJ whole genome shotgun (WGS) entry which is preliminary data.</text>
</comment>
<keyword evidence="2" id="KW-0575">Peroxidase</keyword>
<feature type="domain" description="Carboxymuconolactone decarboxylase-like" evidence="1">
    <location>
        <begin position="52"/>
        <end position="111"/>
    </location>
</feature>
<protein>
    <submittedName>
        <fullName evidence="2">Alkylhydroperoxidase</fullName>
    </submittedName>
</protein>
<dbReference type="InterPro" id="IPR004675">
    <property type="entry name" value="AhpD_core"/>
</dbReference>
<accession>A0A0M9VI11</accession>
<dbReference type="AlphaFoldDB" id="A0A0M9VI11"/>
<dbReference type="STRING" id="1202724.AM493_08785"/>
<organism evidence="2 3">
    <name type="scientific">Flavobacterium akiainvivens</name>
    <dbReference type="NCBI Taxonomy" id="1202724"/>
    <lineage>
        <taxon>Bacteria</taxon>
        <taxon>Pseudomonadati</taxon>
        <taxon>Bacteroidota</taxon>
        <taxon>Flavobacteriia</taxon>
        <taxon>Flavobacteriales</taxon>
        <taxon>Flavobacteriaceae</taxon>
        <taxon>Flavobacterium</taxon>
    </lineage>
</organism>
<proteinExistence type="predicted"/>
<evidence type="ECO:0000259" key="1">
    <source>
        <dbReference type="Pfam" id="PF02627"/>
    </source>
</evidence>
<dbReference type="Pfam" id="PF02627">
    <property type="entry name" value="CMD"/>
    <property type="match status" value="1"/>
</dbReference>
<evidence type="ECO:0000313" key="2">
    <source>
        <dbReference type="EMBL" id="KOS06119.1"/>
    </source>
</evidence>
<gene>
    <name evidence="2" type="ORF">AM493_08785</name>
</gene>
<keyword evidence="3" id="KW-1185">Reference proteome</keyword>
<reference evidence="2 3" key="1">
    <citation type="submission" date="2015-08" db="EMBL/GenBank/DDBJ databases">
        <title>Whole genome sequence of Flavobacterium akiainvivens IK-1T, from decaying Wikstroemia oahuensis, an endemic Hawaiian shrub.</title>
        <authorList>
            <person name="Wan X."/>
            <person name="Hou S."/>
            <person name="Saito J."/>
            <person name="Donachie S."/>
        </authorList>
    </citation>
    <scope>NUCLEOTIDE SEQUENCE [LARGE SCALE GENOMIC DNA]</scope>
    <source>
        <strain evidence="2 3">IK-1</strain>
    </source>
</reference>
<dbReference type="Proteomes" id="UP000037755">
    <property type="component" value="Unassembled WGS sequence"/>
</dbReference>
<evidence type="ECO:0000313" key="3">
    <source>
        <dbReference type="Proteomes" id="UP000037755"/>
    </source>
</evidence>
<keyword evidence="2" id="KW-0560">Oxidoreductase</keyword>
<dbReference type="GO" id="GO:0051920">
    <property type="term" value="F:peroxiredoxin activity"/>
    <property type="evidence" value="ECO:0007669"/>
    <property type="project" value="InterPro"/>
</dbReference>
<name>A0A0M9VI11_9FLAO</name>
<dbReference type="EMBL" id="LIYD01000005">
    <property type="protein sequence ID" value="KOS06119.1"/>
    <property type="molecule type" value="Genomic_DNA"/>
</dbReference>
<dbReference type="InterPro" id="IPR029032">
    <property type="entry name" value="AhpD-like"/>
</dbReference>
<dbReference type="PANTHER" id="PTHR35446:SF3">
    <property type="entry name" value="CMD DOMAIN-CONTAINING PROTEIN"/>
    <property type="match status" value="1"/>
</dbReference>
<dbReference type="SUPFAM" id="SSF69118">
    <property type="entry name" value="AhpD-like"/>
    <property type="match status" value="1"/>
</dbReference>
<dbReference type="InterPro" id="IPR003779">
    <property type="entry name" value="CMD-like"/>
</dbReference>
<dbReference type="NCBIfam" id="TIGR00778">
    <property type="entry name" value="ahpD_dom"/>
    <property type="match status" value="1"/>
</dbReference>